<feature type="transmembrane region" description="Helical" evidence="3">
    <location>
        <begin position="87"/>
        <end position="111"/>
    </location>
</feature>
<evidence type="ECO:0000313" key="6">
    <source>
        <dbReference type="Proteomes" id="UP000766570"/>
    </source>
</evidence>
<accession>A0ABS4WIY0</accession>
<dbReference type="Proteomes" id="UP000766570">
    <property type="component" value="Unassembled WGS sequence"/>
</dbReference>
<evidence type="ECO:0000256" key="1">
    <source>
        <dbReference type="ARBA" id="ARBA00023015"/>
    </source>
</evidence>
<sequence length="222" mass="23119">MNEHMDLGAYVLGGLDSEAARNFEAHLESCAQCRRELASYSPVTMRLGALDPQAARAMLEAEPAAPVAAPGMELLDRLRARRRTRRAVWGSAAAVAVAASVASGVFLAPVLNPAPAPDASYQVVSAAGPRVDVGLNAKAWGTELQFSGTDLPTNGTLSLWVIDSSGQVDRAGSWSATTTGTARLSGAVPTQMGHISAIQLRDVDSRILAQLNLSDGSAQLPS</sequence>
<feature type="domain" description="Putative zinc-finger" evidence="4">
    <location>
        <begin position="7"/>
        <end position="34"/>
    </location>
</feature>
<keyword evidence="3" id="KW-0472">Membrane</keyword>
<dbReference type="Pfam" id="PF13490">
    <property type="entry name" value="zf-HC2"/>
    <property type="match status" value="1"/>
</dbReference>
<evidence type="ECO:0000256" key="2">
    <source>
        <dbReference type="ARBA" id="ARBA00023163"/>
    </source>
</evidence>
<evidence type="ECO:0000259" key="4">
    <source>
        <dbReference type="Pfam" id="PF13490"/>
    </source>
</evidence>
<dbReference type="Gene3D" id="1.10.10.1320">
    <property type="entry name" value="Anti-sigma factor, zinc-finger domain"/>
    <property type="match status" value="1"/>
</dbReference>
<keyword evidence="1" id="KW-0805">Transcription regulation</keyword>
<protein>
    <submittedName>
        <fullName evidence="5">Anti-sigma-K factor RskA</fullName>
    </submittedName>
</protein>
<comment type="caution">
    <text evidence="5">The sequence shown here is derived from an EMBL/GenBank/DDBJ whole genome shotgun (WGS) entry which is preliminary data.</text>
</comment>
<reference evidence="5 6" key="1">
    <citation type="submission" date="2021-03" db="EMBL/GenBank/DDBJ databases">
        <title>Sequencing the genomes of 1000 actinobacteria strains.</title>
        <authorList>
            <person name="Klenk H.-P."/>
        </authorList>
    </citation>
    <scope>NUCLEOTIDE SEQUENCE [LARGE SCALE GENOMIC DNA]</scope>
    <source>
        <strain evidence="5 6">DSM 15454</strain>
    </source>
</reference>
<dbReference type="InterPro" id="IPR041916">
    <property type="entry name" value="Anti_sigma_zinc_sf"/>
</dbReference>
<organism evidence="5 6">
    <name type="scientific">Paeniglutamicibacter psychrophenolicus</name>
    <dbReference type="NCBI Taxonomy" id="257454"/>
    <lineage>
        <taxon>Bacteria</taxon>
        <taxon>Bacillati</taxon>
        <taxon>Actinomycetota</taxon>
        <taxon>Actinomycetes</taxon>
        <taxon>Micrococcales</taxon>
        <taxon>Micrococcaceae</taxon>
        <taxon>Paeniglutamicibacter</taxon>
    </lineage>
</organism>
<dbReference type="RefSeq" id="WP_209910613.1">
    <property type="nucleotide sequence ID" value="NZ_BAAAMI010000003.1"/>
</dbReference>
<name>A0ABS4WIY0_9MICC</name>
<gene>
    <name evidence="5" type="ORF">JOF46_004010</name>
</gene>
<dbReference type="EMBL" id="JAGIOE010000001">
    <property type="protein sequence ID" value="MBP2376098.1"/>
    <property type="molecule type" value="Genomic_DNA"/>
</dbReference>
<keyword evidence="3" id="KW-0812">Transmembrane</keyword>
<dbReference type="InterPro" id="IPR027383">
    <property type="entry name" value="Znf_put"/>
</dbReference>
<proteinExistence type="predicted"/>
<keyword evidence="6" id="KW-1185">Reference proteome</keyword>
<keyword evidence="2" id="KW-0804">Transcription</keyword>
<evidence type="ECO:0000256" key="3">
    <source>
        <dbReference type="SAM" id="Phobius"/>
    </source>
</evidence>
<evidence type="ECO:0000313" key="5">
    <source>
        <dbReference type="EMBL" id="MBP2376098.1"/>
    </source>
</evidence>
<keyword evidence="3" id="KW-1133">Transmembrane helix</keyword>